<sequence length="323" mass="34307">MVVGIYSLPDATSPKRRCSEGSASLLPCGRPLKRWKAENAEETEVILEATDVLESSSGVVLLEDNGGIWHVDGLLELLAGALCATFGADPLEITSTSDGTNTSSITKDIYMSSIYNDLLHQPHHLEGDALADQQQQQQLQLPPPLPAPRTAKLTERNLQAHTASTHPPNNTRQSRDDDEDCTSVASLSAWAIGTASPRRQVSDSGGLQLMSLGPGQRRPSPSHPASAALPVVAAAANPWMSPSRAGLDAACPQQAAGDSAGTPCGRGRPALAFLESCGGWSELHRKNLRLIGVRLFGFLVRLPTLPPERCFGGRRRGAACSRT</sequence>
<dbReference type="AlphaFoldDB" id="A0A8J4DAK1"/>
<proteinExistence type="predicted"/>
<evidence type="ECO:0000256" key="1">
    <source>
        <dbReference type="SAM" id="MobiDB-lite"/>
    </source>
</evidence>
<accession>A0A8J4DAK1</accession>
<feature type="compositionally biased region" description="Polar residues" evidence="1">
    <location>
        <begin position="160"/>
        <end position="172"/>
    </location>
</feature>
<comment type="caution">
    <text evidence="2">The sequence shown here is derived from an EMBL/GenBank/DDBJ whole genome shotgun (WGS) entry which is preliminary data.</text>
</comment>
<gene>
    <name evidence="2" type="ORF">Vretimale_2938</name>
</gene>
<dbReference type="EMBL" id="BNCQ01000004">
    <property type="protein sequence ID" value="GIL97190.1"/>
    <property type="molecule type" value="Genomic_DNA"/>
</dbReference>
<evidence type="ECO:0000313" key="2">
    <source>
        <dbReference type="EMBL" id="GIL97190.1"/>
    </source>
</evidence>
<dbReference type="Proteomes" id="UP000722791">
    <property type="component" value="Unassembled WGS sequence"/>
</dbReference>
<organism evidence="2 3">
    <name type="scientific">Volvox reticuliferus</name>
    <dbReference type="NCBI Taxonomy" id="1737510"/>
    <lineage>
        <taxon>Eukaryota</taxon>
        <taxon>Viridiplantae</taxon>
        <taxon>Chlorophyta</taxon>
        <taxon>core chlorophytes</taxon>
        <taxon>Chlorophyceae</taxon>
        <taxon>CS clade</taxon>
        <taxon>Chlamydomonadales</taxon>
        <taxon>Volvocaceae</taxon>
        <taxon>Volvox</taxon>
    </lineage>
</organism>
<name>A0A8J4DAK1_9CHLO</name>
<feature type="region of interest" description="Disordered" evidence="1">
    <location>
        <begin position="195"/>
        <end position="225"/>
    </location>
</feature>
<protein>
    <submittedName>
        <fullName evidence="2">Uncharacterized protein</fullName>
    </submittedName>
</protein>
<evidence type="ECO:0000313" key="3">
    <source>
        <dbReference type="Proteomes" id="UP000722791"/>
    </source>
</evidence>
<feature type="region of interest" description="Disordered" evidence="1">
    <location>
        <begin position="160"/>
        <end position="181"/>
    </location>
</feature>
<reference evidence="2" key="1">
    <citation type="journal article" date="2021" name="Proc. Natl. Acad. Sci. U.S.A.">
        <title>Three genomes in the algal genus Volvox reveal the fate of a haploid sex-determining region after a transition to homothallism.</title>
        <authorList>
            <person name="Yamamoto K."/>
            <person name="Hamaji T."/>
            <person name="Kawai-Toyooka H."/>
            <person name="Matsuzaki R."/>
            <person name="Takahashi F."/>
            <person name="Nishimura Y."/>
            <person name="Kawachi M."/>
            <person name="Noguchi H."/>
            <person name="Minakuchi Y."/>
            <person name="Umen J.G."/>
            <person name="Toyoda A."/>
            <person name="Nozaki H."/>
        </authorList>
    </citation>
    <scope>NUCLEOTIDE SEQUENCE</scope>
    <source>
        <strain evidence="2">NIES-3785</strain>
    </source>
</reference>